<sequence length="116" mass="14013">MKDYRLYLIHIRDCLTRVKDYTSKGKESFYEENLIQDAVMRNLEVMCESIKKLPDEWKASEPNTPWHKIVGFRNKLAHEYLDVDLDVVWDIVENYLPELEIAIEKIAERFWESQIY</sequence>
<dbReference type="AlphaFoldDB" id="A0A9P1KAV1"/>
<dbReference type="GO" id="GO:0000166">
    <property type="term" value="F:nucleotide binding"/>
    <property type="evidence" value="ECO:0007669"/>
    <property type="project" value="UniProtKB-KW"/>
</dbReference>
<dbReference type="PANTHER" id="PTHR34139">
    <property type="entry name" value="UPF0331 PROTEIN MJ0127"/>
    <property type="match status" value="1"/>
</dbReference>
<dbReference type="Gene3D" id="1.20.120.580">
    <property type="entry name" value="bsu32300-like"/>
    <property type="match status" value="1"/>
</dbReference>
<gene>
    <name evidence="7" type="ORF">ARTHRO_10587</name>
</gene>
<evidence type="ECO:0008006" key="9">
    <source>
        <dbReference type="Google" id="ProtNLM"/>
    </source>
</evidence>
<keyword evidence="1" id="KW-0597">Phosphoprotein</keyword>
<dbReference type="PANTHER" id="PTHR34139:SF1">
    <property type="entry name" value="RNASE MJ1380-RELATED"/>
    <property type="match status" value="1"/>
</dbReference>
<keyword evidence="3" id="KW-0540">Nuclease</keyword>
<proteinExistence type="inferred from homology"/>
<dbReference type="GO" id="GO:0004540">
    <property type="term" value="F:RNA nuclease activity"/>
    <property type="evidence" value="ECO:0007669"/>
    <property type="project" value="InterPro"/>
</dbReference>
<dbReference type="Pfam" id="PF01934">
    <property type="entry name" value="HepT-like"/>
    <property type="match status" value="1"/>
</dbReference>
<dbReference type="InterPro" id="IPR051813">
    <property type="entry name" value="HepT_RNase_toxin"/>
</dbReference>
<evidence type="ECO:0000256" key="4">
    <source>
        <dbReference type="ARBA" id="ARBA00022741"/>
    </source>
</evidence>
<evidence type="ECO:0000256" key="1">
    <source>
        <dbReference type="ARBA" id="ARBA00022553"/>
    </source>
</evidence>
<evidence type="ECO:0000256" key="3">
    <source>
        <dbReference type="ARBA" id="ARBA00022722"/>
    </source>
</evidence>
<accession>A0A9P1KAV1</accession>
<reference evidence="7 8" key="1">
    <citation type="submission" date="2014-02" db="EMBL/GenBank/DDBJ databases">
        <authorList>
            <person name="Genoscope - CEA"/>
        </authorList>
    </citation>
    <scope>NUCLEOTIDE SEQUENCE [LARGE SCALE GENOMIC DNA]</scope>
    <source>
        <strain evidence="7 8">PCC 8005</strain>
    </source>
</reference>
<dbReference type="Proteomes" id="UP000032946">
    <property type="component" value="Chromosome"/>
</dbReference>
<dbReference type="GO" id="GO:0016787">
    <property type="term" value="F:hydrolase activity"/>
    <property type="evidence" value="ECO:0007669"/>
    <property type="project" value="UniProtKB-KW"/>
</dbReference>
<name>A0A9P1KAV1_9CYAN</name>
<protein>
    <recommendedName>
        <fullName evidence="9">DUF86 domain-containing protein</fullName>
    </recommendedName>
</protein>
<keyword evidence="8" id="KW-1185">Reference proteome</keyword>
<dbReference type="EMBL" id="FO818640">
    <property type="protein sequence ID" value="CDM92914.1"/>
    <property type="molecule type" value="Genomic_DNA"/>
</dbReference>
<dbReference type="GO" id="GO:0110001">
    <property type="term" value="C:toxin-antitoxin complex"/>
    <property type="evidence" value="ECO:0007669"/>
    <property type="project" value="InterPro"/>
</dbReference>
<keyword evidence="5" id="KW-0378">Hydrolase</keyword>
<evidence type="ECO:0000313" key="7">
    <source>
        <dbReference type="EMBL" id="CDM92914.1"/>
    </source>
</evidence>
<comment type="similarity">
    <text evidence="6">Belongs to the HepT RNase toxin family.</text>
</comment>
<keyword evidence="2" id="KW-1277">Toxin-antitoxin system</keyword>
<evidence type="ECO:0000256" key="2">
    <source>
        <dbReference type="ARBA" id="ARBA00022649"/>
    </source>
</evidence>
<evidence type="ECO:0000313" key="8">
    <source>
        <dbReference type="Proteomes" id="UP000032946"/>
    </source>
</evidence>
<dbReference type="InterPro" id="IPR008201">
    <property type="entry name" value="HepT-like"/>
</dbReference>
<dbReference type="RefSeq" id="WP_008054502.1">
    <property type="nucleotide sequence ID" value="NZ_FO818640.1"/>
</dbReference>
<dbReference type="InterPro" id="IPR037038">
    <property type="entry name" value="HepT-like_sf"/>
</dbReference>
<keyword evidence="4" id="KW-0547">Nucleotide-binding</keyword>
<evidence type="ECO:0000256" key="6">
    <source>
        <dbReference type="ARBA" id="ARBA00024207"/>
    </source>
</evidence>
<evidence type="ECO:0000256" key="5">
    <source>
        <dbReference type="ARBA" id="ARBA00022801"/>
    </source>
</evidence>
<organism evidence="7 8">
    <name type="scientific">Limnospira indica PCC 8005</name>
    <dbReference type="NCBI Taxonomy" id="376219"/>
    <lineage>
        <taxon>Bacteria</taxon>
        <taxon>Bacillati</taxon>
        <taxon>Cyanobacteriota</taxon>
        <taxon>Cyanophyceae</taxon>
        <taxon>Oscillatoriophycideae</taxon>
        <taxon>Oscillatoriales</taxon>
        <taxon>Sirenicapillariaceae</taxon>
        <taxon>Limnospira</taxon>
    </lineage>
</organism>